<comment type="caution">
    <text evidence="1">The sequence shown here is derived from an EMBL/GenBank/DDBJ whole genome shotgun (WGS) entry which is preliminary data.</text>
</comment>
<evidence type="ECO:0000313" key="1">
    <source>
        <dbReference type="EMBL" id="NNJ31713.1"/>
    </source>
</evidence>
<keyword evidence="2" id="KW-1185">Reference proteome</keyword>
<proteinExistence type="predicted"/>
<protein>
    <recommendedName>
        <fullName evidence="3">4Fe-4S ferredoxin-type domain-containing protein</fullName>
    </recommendedName>
</protein>
<sequence length="67" mass="7720">MKEKIRSAVLRLQMYADLQVQKGLIRHRTAFGLSYGKTKRGFETVECNRCRTVCPMGFGIRKGKEKV</sequence>
<dbReference type="EMBL" id="JAAOXG010000039">
    <property type="protein sequence ID" value="NNJ31713.1"/>
    <property type="molecule type" value="Genomic_DNA"/>
</dbReference>
<name>A0ABX1VTK8_9FIRM</name>
<dbReference type="RefSeq" id="WP_170822671.1">
    <property type="nucleotide sequence ID" value="NZ_JAAOXG010000039.1"/>
</dbReference>
<accession>A0ABX1VTK8</accession>
<gene>
    <name evidence="1" type="ORF">G9470_18210</name>
</gene>
<evidence type="ECO:0000313" key="2">
    <source>
        <dbReference type="Proteomes" id="UP000539052"/>
    </source>
</evidence>
<dbReference type="Proteomes" id="UP000539052">
    <property type="component" value="Unassembled WGS sequence"/>
</dbReference>
<organism evidence="1 2">
    <name type="scientific">Lacrimispora defluvii</name>
    <dbReference type="NCBI Taxonomy" id="2719233"/>
    <lineage>
        <taxon>Bacteria</taxon>
        <taxon>Bacillati</taxon>
        <taxon>Bacillota</taxon>
        <taxon>Clostridia</taxon>
        <taxon>Lachnospirales</taxon>
        <taxon>Lachnospiraceae</taxon>
        <taxon>Lacrimispora</taxon>
    </lineage>
</organism>
<reference evidence="1 2" key="1">
    <citation type="submission" date="2020-03" db="EMBL/GenBank/DDBJ databases">
        <title>Genome Sequence of industrial isolate, B5A.</title>
        <authorList>
            <person name="Sharma S."/>
            <person name="Patil P.B."/>
            <person name="Korpole S."/>
        </authorList>
    </citation>
    <scope>NUCLEOTIDE SEQUENCE [LARGE SCALE GENOMIC DNA]</scope>
    <source>
        <strain evidence="1 2">PI-S10-B5A</strain>
    </source>
</reference>
<evidence type="ECO:0008006" key="3">
    <source>
        <dbReference type="Google" id="ProtNLM"/>
    </source>
</evidence>